<proteinExistence type="predicted"/>
<dbReference type="Proteomes" id="UP000319257">
    <property type="component" value="Unassembled WGS sequence"/>
</dbReference>
<dbReference type="SUPFAM" id="SSF56784">
    <property type="entry name" value="HAD-like"/>
    <property type="match status" value="1"/>
</dbReference>
<dbReference type="PANTHER" id="PTHR28181:SF2">
    <property type="entry name" value="PHOSPHORIC MONOESTER HYDROLASE"/>
    <property type="match status" value="1"/>
</dbReference>
<evidence type="ECO:0000313" key="2">
    <source>
        <dbReference type="EMBL" id="TPX14050.1"/>
    </source>
</evidence>
<dbReference type="Pfam" id="PF12710">
    <property type="entry name" value="HAD"/>
    <property type="match status" value="1"/>
</dbReference>
<dbReference type="InterPro" id="IPR023214">
    <property type="entry name" value="HAD_sf"/>
</dbReference>
<protein>
    <recommendedName>
        <fullName evidence="4">Phosphoserine phosphatase</fullName>
    </recommendedName>
</protein>
<evidence type="ECO:0000256" key="1">
    <source>
        <dbReference type="ARBA" id="ARBA00022801"/>
    </source>
</evidence>
<keyword evidence="1" id="KW-0378">Hydrolase</keyword>
<dbReference type="InterPro" id="IPR006384">
    <property type="entry name" value="HAD_hydro_PyrdxlP_Pase-like"/>
</dbReference>
<dbReference type="GO" id="GO:0016791">
    <property type="term" value="F:phosphatase activity"/>
    <property type="evidence" value="ECO:0007669"/>
    <property type="project" value="InterPro"/>
</dbReference>
<dbReference type="GeneID" id="41967891"/>
<dbReference type="InParanoid" id="A0A507BBR3"/>
<dbReference type="RefSeq" id="XP_030995761.1">
    <property type="nucleotide sequence ID" value="XM_031138858.1"/>
</dbReference>
<dbReference type="Gene3D" id="3.90.1470.20">
    <property type="match status" value="1"/>
</dbReference>
<dbReference type="Gene3D" id="3.40.50.1000">
    <property type="entry name" value="HAD superfamily/HAD-like"/>
    <property type="match status" value="1"/>
</dbReference>
<gene>
    <name evidence="2" type="ORF">E0L32_000444</name>
</gene>
<accession>A0A507BBR3</accession>
<dbReference type="NCBIfam" id="TIGR01488">
    <property type="entry name" value="HAD-SF-IB"/>
    <property type="match status" value="1"/>
</dbReference>
<dbReference type="PANTHER" id="PTHR28181">
    <property type="entry name" value="UPF0655 PROTEIN YCR015C"/>
    <property type="match status" value="1"/>
</dbReference>
<dbReference type="AlphaFoldDB" id="A0A507BBR3"/>
<dbReference type="STRING" id="1093900.A0A507BBR3"/>
<evidence type="ECO:0008006" key="4">
    <source>
        <dbReference type="Google" id="ProtNLM"/>
    </source>
</evidence>
<dbReference type="FunCoup" id="A0A507BBR3">
    <property type="interactions" value="29"/>
</dbReference>
<organism evidence="2 3">
    <name type="scientific">Thyridium curvatum</name>
    <dbReference type="NCBI Taxonomy" id="1093900"/>
    <lineage>
        <taxon>Eukaryota</taxon>
        <taxon>Fungi</taxon>
        <taxon>Dikarya</taxon>
        <taxon>Ascomycota</taxon>
        <taxon>Pezizomycotina</taxon>
        <taxon>Sordariomycetes</taxon>
        <taxon>Sordariomycetidae</taxon>
        <taxon>Thyridiales</taxon>
        <taxon>Thyridiaceae</taxon>
        <taxon>Thyridium</taxon>
    </lineage>
</organism>
<dbReference type="InterPro" id="IPR050849">
    <property type="entry name" value="HAD-like_hydrolase_phosphatase"/>
</dbReference>
<dbReference type="NCBIfam" id="TIGR01489">
    <property type="entry name" value="DKMTPPase-SF"/>
    <property type="match status" value="1"/>
</dbReference>
<evidence type="ECO:0000313" key="3">
    <source>
        <dbReference type="Proteomes" id="UP000319257"/>
    </source>
</evidence>
<dbReference type="InterPro" id="IPR036412">
    <property type="entry name" value="HAD-like_sf"/>
</dbReference>
<comment type="caution">
    <text evidence="2">The sequence shown here is derived from an EMBL/GenBank/DDBJ whole genome shotgun (WGS) entry which is preliminary data.</text>
</comment>
<dbReference type="EMBL" id="SKBQ01000002">
    <property type="protein sequence ID" value="TPX14050.1"/>
    <property type="molecule type" value="Genomic_DNA"/>
</dbReference>
<sequence length="262" mass="29093">MGSAAPLDAGALPALATDPKFIFFTDFDGTITLQDSNDYMTDNLGYGPEKRKQGNKDVLFGKRDFRSSFREMLDSVPTPFDECVRTLLANVKLDPGFKQFFEWSRAANVPVVVLSGGMQPIIRALLAHLVGHDCVDHIQIVSNDVAPRPGSKGINEPNGWHIVFHDDSGFGHDKSIEIRKYSQLPKERRPTLFYAGDGVSDLSAARETDLMFAKEGRDLVTYCKNEKIPYEEFSDFTSILATVKAIVEGKTTIEEAAKRAQQ</sequence>
<name>A0A507BBR3_9PEZI</name>
<keyword evidence="3" id="KW-1185">Reference proteome</keyword>
<reference evidence="2 3" key="1">
    <citation type="submission" date="2019-06" db="EMBL/GenBank/DDBJ databases">
        <title>Draft genome sequence of the filamentous fungus Phialemoniopsis curvata isolated from diesel fuel.</title>
        <authorList>
            <person name="Varaljay V.A."/>
            <person name="Lyon W.J."/>
            <person name="Crouch A.L."/>
            <person name="Drake C.E."/>
            <person name="Hollomon J.M."/>
            <person name="Nadeau L.J."/>
            <person name="Nunn H.S."/>
            <person name="Stevenson B.S."/>
            <person name="Bojanowski C.L."/>
            <person name="Crookes-Goodson W.J."/>
        </authorList>
    </citation>
    <scope>NUCLEOTIDE SEQUENCE [LARGE SCALE GENOMIC DNA]</scope>
    <source>
        <strain evidence="2 3">D216</strain>
    </source>
</reference>
<dbReference type="OrthoDB" id="10014216at2759"/>